<evidence type="ECO:0000256" key="1">
    <source>
        <dbReference type="SAM" id="SignalP"/>
    </source>
</evidence>
<evidence type="ECO:0000313" key="2">
    <source>
        <dbReference type="EMBL" id="WAQ85083.1"/>
    </source>
</evidence>
<reference evidence="2" key="1">
    <citation type="submission" date="2022-10" db="EMBL/GenBank/DDBJ databases">
        <title>Puccinia triticina Genome sequencing and assembly.</title>
        <authorList>
            <person name="Li C."/>
        </authorList>
    </citation>
    <scope>NUCLEOTIDE SEQUENCE</scope>
    <source>
        <strain evidence="2">Pt15</strain>
    </source>
</reference>
<dbReference type="GeneID" id="77810336"/>
<protein>
    <submittedName>
        <fullName evidence="2">Uncharacterized protein</fullName>
    </submittedName>
</protein>
<accession>A0ABY7CJL4</accession>
<proteinExistence type="predicted"/>
<sequence>MFLLKKLLLGFTILNRTVGLCKPSMEGKVFLDRTPTGKLITNNSSLRCGSIHEGILKKLYDPCSSHEKLITGPRKTVSHPTFWQDYYTTAGCFDEYQKVLWFGVVQKALSSSTTESSQSSHHNRFNSLLAISNDSQRKEIWKFVGKHHLTLQALPSGPGSEGATVSAAAPNLQGTHKENCFVNLILMSKADWRKTKEFVVSLEYPELCKLQKIALQWREVKQNVTTGALRKLFGDMNALLAGFDDGKKAQFWAAEGEKKAPKISFGTAEKAALLGPYLRGRAPEAQEEARRTMERVFPDAFSHRPLWTEEFYRNAVALIAVSAPEEEEFVWTCIKVLVKAHVHQQKLTTILSNLVYKIIK</sequence>
<keyword evidence="3" id="KW-1185">Reference proteome</keyword>
<dbReference type="EMBL" id="CP110425">
    <property type="protein sequence ID" value="WAQ85083.1"/>
    <property type="molecule type" value="Genomic_DNA"/>
</dbReference>
<keyword evidence="1" id="KW-0732">Signal</keyword>
<dbReference type="Proteomes" id="UP001164743">
    <property type="component" value="Chromosome 5A"/>
</dbReference>
<dbReference type="RefSeq" id="XP_053020638.1">
    <property type="nucleotide sequence ID" value="XM_053169441.1"/>
</dbReference>
<gene>
    <name evidence="2" type="ORF">PtA15_5A657</name>
</gene>
<evidence type="ECO:0000313" key="3">
    <source>
        <dbReference type="Proteomes" id="UP001164743"/>
    </source>
</evidence>
<name>A0ABY7CJL4_9BASI</name>
<feature type="signal peptide" evidence="1">
    <location>
        <begin position="1"/>
        <end position="19"/>
    </location>
</feature>
<organism evidence="2 3">
    <name type="scientific">Puccinia triticina</name>
    <dbReference type="NCBI Taxonomy" id="208348"/>
    <lineage>
        <taxon>Eukaryota</taxon>
        <taxon>Fungi</taxon>
        <taxon>Dikarya</taxon>
        <taxon>Basidiomycota</taxon>
        <taxon>Pucciniomycotina</taxon>
        <taxon>Pucciniomycetes</taxon>
        <taxon>Pucciniales</taxon>
        <taxon>Pucciniaceae</taxon>
        <taxon>Puccinia</taxon>
    </lineage>
</organism>
<feature type="chain" id="PRO_5046054796" evidence="1">
    <location>
        <begin position="20"/>
        <end position="360"/>
    </location>
</feature>